<evidence type="ECO:0000256" key="5">
    <source>
        <dbReference type="ARBA" id="ARBA00023237"/>
    </source>
</evidence>
<proteinExistence type="predicted"/>
<dbReference type="SUPFAM" id="SSF56954">
    <property type="entry name" value="Outer membrane efflux proteins (OEP)"/>
    <property type="match status" value="1"/>
</dbReference>
<keyword evidence="2" id="KW-1134">Transmembrane beta strand</keyword>
<evidence type="ECO:0000313" key="7">
    <source>
        <dbReference type="EMBL" id="GGI58305.1"/>
    </source>
</evidence>
<dbReference type="Gene3D" id="1.20.1600.10">
    <property type="entry name" value="Outer membrane efflux proteins (OEP)"/>
    <property type="match status" value="1"/>
</dbReference>
<name>A0ABQ2C0N4_9FLAO</name>
<dbReference type="EMBL" id="BMDQ01000004">
    <property type="protein sequence ID" value="GGI58305.1"/>
    <property type="molecule type" value="Genomic_DNA"/>
</dbReference>
<comment type="caution">
    <text evidence="7">The sequence shown here is derived from an EMBL/GenBank/DDBJ whole genome shotgun (WGS) entry which is preliminary data.</text>
</comment>
<accession>A0ABQ2C0N4</accession>
<keyword evidence="3" id="KW-0812">Transmembrane</keyword>
<protein>
    <submittedName>
        <fullName evidence="7">Transporter</fullName>
    </submittedName>
</protein>
<dbReference type="PANTHER" id="PTHR30026:SF20">
    <property type="entry name" value="OUTER MEMBRANE PROTEIN TOLC"/>
    <property type="match status" value="1"/>
</dbReference>
<keyword evidence="8" id="KW-1185">Reference proteome</keyword>
<dbReference type="Proteomes" id="UP000624701">
    <property type="component" value="Unassembled WGS sequence"/>
</dbReference>
<dbReference type="RefSeq" id="WP_188375212.1">
    <property type="nucleotide sequence ID" value="NZ_BMDQ01000004.1"/>
</dbReference>
<reference evidence="8" key="1">
    <citation type="journal article" date="2019" name="Int. J. Syst. Evol. Microbiol.">
        <title>The Global Catalogue of Microorganisms (GCM) 10K type strain sequencing project: providing services to taxonomists for standard genome sequencing and annotation.</title>
        <authorList>
            <consortium name="The Broad Institute Genomics Platform"/>
            <consortium name="The Broad Institute Genome Sequencing Center for Infectious Disease"/>
            <person name="Wu L."/>
            <person name="Ma J."/>
        </authorList>
    </citation>
    <scope>NUCLEOTIDE SEQUENCE [LARGE SCALE GENOMIC DNA]</scope>
    <source>
        <strain evidence="8">CCM 8681</strain>
    </source>
</reference>
<evidence type="ECO:0000256" key="4">
    <source>
        <dbReference type="ARBA" id="ARBA00023136"/>
    </source>
</evidence>
<dbReference type="InterPro" id="IPR051906">
    <property type="entry name" value="TolC-like"/>
</dbReference>
<comment type="subcellular location">
    <subcellularLocation>
        <location evidence="1">Cell outer membrane</location>
    </subcellularLocation>
</comment>
<evidence type="ECO:0000256" key="1">
    <source>
        <dbReference type="ARBA" id="ARBA00004442"/>
    </source>
</evidence>
<evidence type="ECO:0000256" key="3">
    <source>
        <dbReference type="ARBA" id="ARBA00022692"/>
    </source>
</evidence>
<gene>
    <name evidence="7" type="ORF">GCM10011444_26140</name>
</gene>
<keyword evidence="6" id="KW-0732">Signal</keyword>
<evidence type="ECO:0000256" key="2">
    <source>
        <dbReference type="ARBA" id="ARBA00022452"/>
    </source>
</evidence>
<feature type="signal peptide" evidence="6">
    <location>
        <begin position="1"/>
        <end position="20"/>
    </location>
</feature>
<organism evidence="7 8">
    <name type="scientific">Winogradskyella haliclonae</name>
    <dbReference type="NCBI Taxonomy" id="2048558"/>
    <lineage>
        <taxon>Bacteria</taxon>
        <taxon>Pseudomonadati</taxon>
        <taxon>Bacteroidota</taxon>
        <taxon>Flavobacteriia</taxon>
        <taxon>Flavobacteriales</taxon>
        <taxon>Flavobacteriaceae</taxon>
        <taxon>Winogradskyella</taxon>
    </lineage>
</organism>
<feature type="chain" id="PRO_5047517866" evidence="6">
    <location>
        <begin position="21"/>
        <end position="467"/>
    </location>
</feature>
<sequence>MKHLISFILLVFTLSGFSQSDSLVNVLRFDEYLGYVKKFHPIVKQANLVIDESQAKLLKSRGAFDPKIDVDYDNKRLKGTEYWEQLNGTFKVPTWFGVELKASFEENTGDFLNPENFIPEGGLYSAGVSVPVLRGLLINDRMASLKQAKLFREQAKADRDIYVNNILFEASKVYFKWLKAYNELKLFENFLTNAELRYRGVVRGVELGENAQIDATEARIALNSRKLSLEQSRVQLLKASLELSTFLWLDNNIPVELQPNVIPDIDTEPIVDATFNIDQLQSQELAIDAHPKMQSLDFKRQSLNVEKRLKANMLLPRVDLEYNFLTETPDIGRSFNTQDYKGGLKISTPLFLRKERGDLKLAKIKLSDTEFEIDATRVQLQNKINGLKQELDSYVTQNEITVQMVGDYQQMLIAEERKFQLGESSLFLVNSRESKLIEGQLKAIEIQNKFFNTKAKLFNSLAVNPEL</sequence>
<evidence type="ECO:0000313" key="8">
    <source>
        <dbReference type="Proteomes" id="UP000624701"/>
    </source>
</evidence>
<keyword evidence="5" id="KW-0998">Cell outer membrane</keyword>
<keyword evidence="4" id="KW-0472">Membrane</keyword>
<dbReference type="PANTHER" id="PTHR30026">
    <property type="entry name" value="OUTER MEMBRANE PROTEIN TOLC"/>
    <property type="match status" value="1"/>
</dbReference>
<evidence type="ECO:0000256" key="6">
    <source>
        <dbReference type="SAM" id="SignalP"/>
    </source>
</evidence>